<dbReference type="PANTHER" id="PTHR30590:SF2">
    <property type="entry name" value="INNER MEMBRANE PROTEIN"/>
    <property type="match status" value="1"/>
</dbReference>
<evidence type="ECO:0000313" key="4">
    <source>
        <dbReference type="Proteomes" id="UP000193309"/>
    </source>
</evidence>
<dbReference type="InterPro" id="IPR007349">
    <property type="entry name" value="DUF418"/>
</dbReference>
<dbReference type="OrthoDB" id="2388539at2"/>
<feature type="transmembrane region" description="Helical" evidence="1">
    <location>
        <begin position="363"/>
        <end position="383"/>
    </location>
</feature>
<feature type="transmembrane region" description="Helical" evidence="1">
    <location>
        <begin position="283"/>
        <end position="309"/>
    </location>
</feature>
<protein>
    <submittedName>
        <fullName evidence="3">Uncharacterized membrane protein YeiB</fullName>
    </submittedName>
</protein>
<accession>A0A1X7IDG9</accession>
<sequence length="419" mass="45049">MSTPVAAPAPAQKVRYIAPDLARGLALLGIALANLPTAWAAPETADSAGYFGGIHGDAGMAEQIAVVLHAMFVHVRGLPLFTTLLGFGVGLITLSLWRRGFPPGKAKRVLWRRYGFLALIGVVHLVLLFFGDIILQYSLVALVLISMITLRDRTLMIIAWVMLGLNVVIYTAIGVALMFFPAVTDFAMTPGEFQSSADSYLHYLGFNAAAGLAAVASFPILVFMLGPLVIIGFVWARRGVLIDAAAHRTLLRSWVAVGAAVVLIVGLPWGLAAIGVLPETWEVPFSVINTGVGLLTGPAALALVALLFQGTVDTLNPALRAFVALGQRSMSGYILQSILFMVITQSFLLGWGSEAGILPQMGLAFGVWLATLLWAFVWDLFGWPGPIEWVHRRLSYGREGLPAVYRPQELAVPVAREPR</sequence>
<feature type="transmembrane region" description="Helical" evidence="1">
    <location>
        <begin position="109"/>
        <end position="127"/>
    </location>
</feature>
<keyword evidence="4" id="KW-1185">Reference proteome</keyword>
<feature type="transmembrane region" description="Helical" evidence="1">
    <location>
        <begin position="157"/>
        <end position="180"/>
    </location>
</feature>
<proteinExistence type="predicted"/>
<feature type="transmembrane region" description="Helical" evidence="1">
    <location>
        <begin position="133"/>
        <end position="150"/>
    </location>
</feature>
<evidence type="ECO:0000259" key="2">
    <source>
        <dbReference type="Pfam" id="PF04235"/>
    </source>
</evidence>
<dbReference type="AlphaFoldDB" id="A0A1X7IDG9"/>
<gene>
    <name evidence="3" type="ORF">SAMN06295981_0650</name>
</gene>
<keyword evidence="1" id="KW-1133">Transmembrane helix</keyword>
<dbReference type="Pfam" id="PF04235">
    <property type="entry name" value="DUF418"/>
    <property type="match status" value="1"/>
</dbReference>
<feature type="domain" description="DUF418" evidence="2">
    <location>
        <begin position="236"/>
        <end position="397"/>
    </location>
</feature>
<evidence type="ECO:0000313" key="3">
    <source>
        <dbReference type="EMBL" id="SMG12237.1"/>
    </source>
</evidence>
<feature type="transmembrane region" description="Helical" evidence="1">
    <location>
        <begin position="330"/>
        <end position="351"/>
    </location>
</feature>
<dbReference type="InterPro" id="IPR052529">
    <property type="entry name" value="Bact_Transport_Assoc"/>
</dbReference>
<feature type="transmembrane region" description="Helical" evidence="1">
    <location>
        <begin position="200"/>
        <end position="233"/>
    </location>
</feature>
<keyword evidence="1" id="KW-0812">Transmembrane</keyword>
<feature type="transmembrane region" description="Helical" evidence="1">
    <location>
        <begin position="254"/>
        <end position="277"/>
    </location>
</feature>
<feature type="transmembrane region" description="Helical" evidence="1">
    <location>
        <begin position="21"/>
        <end position="41"/>
    </location>
</feature>
<organism evidence="3 4">
    <name type="scientific">Corynebacterium pollutisoli</name>
    <dbReference type="NCBI Taxonomy" id="1610489"/>
    <lineage>
        <taxon>Bacteria</taxon>
        <taxon>Bacillati</taxon>
        <taxon>Actinomycetota</taxon>
        <taxon>Actinomycetes</taxon>
        <taxon>Mycobacteriales</taxon>
        <taxon>Corynebacteriaceae</taxon>
        <taxon>Corynebacterium</taxon>
    </lineage>
</organism>
<keyword evidence="1" id="KW-0472">Membrane</keyword>
<dbReference type="PANTHER" id="PTHR30590">
    <property type="entry name" value="INNER MEMBRANE PROTEIN"/>
    <property type="match status" value="1"/>
</dbReference>
<reference evidence="4" key="1">
    <citation type="submission" date="2017-04" db="EMBL/GenBank/DDBJ databases">
        <authorList>
            <person name="Varghese N."/>
            <person name="Submissions S."/>
        </authorList>
    </citation>
    <scope>NUCLEOTIDE SEQUENCE [LARGE SCALE GENOMIC DNA]</scope>
    <source>
        <strain evidence="4">VDS</strain>
    </source>
</reference>
<dbReference type="Proteomes" id="UP000193309">
    <property type="component" value="Unassembled WGS sequence"/>
</dbReference>
<dbReference type="EMBL" id="FXAR01000001">
    <property type="protein sequence ID" value="SMG12237.1"/>
    <property type="molecule type" value="Genomic_DNA"/>
</dbReference>
<dbReference type="STRING" id="1610489.SAMN06295981_0650"/>
<evidence type="ECO:0000256" key="1">
    <source>
        <dbReference type="SAM" id="Phobius"/>
    </source>
</evidence>
<feature type="transmembrane region" description="Helical" evidence="1">
    <location>
        <begin position="78"/>
        <end position="97"/>
    </location>
</feature>
<name>A0A1X7IDG9_9CORY</name>
<dbReference type="RefSeq" id="WP_085548774.1">
    <property type="nucleotide sequence ID" value="NZ_FXAR01000001.1"/>
</dbReference>